<dbReference type="InterPro" id="IPR036388">
    <property type="entry name" value="WH-like_DNA-bd_sf"/>
</dbReference>
<dbReference type="PRINTS" id="PR00598">
    <property type="entry name" value="HTHMARR"/>
</dbReference>
<dbReference type="PANTHER" id="PTHR33164:SF99">
    <property type="entry name" value="MARR FAMILY REGULATORY PROTEIN"/>
    <property type="match status" value="1"/>
</dbReference>
<dbReference type="Gene3D" id="1.10.10.10">
    <property type="entry name" value="Winged helix-like DNA-binding domain superfamily/Winged helix DNA-binding domain"/>
    <property type="match status" value="1"/>
</dbReference>
<dbReference type="EMBL" id="CADCVP010000135">
    <property type="protein sequence ID" value="CAA9489245.1"/>
    <property type="molecule type" value="Genomic_DNA"/>
</dbReference>
<dbReference type="SUPFAM" id="SSF46785">
    <property type="entry name" value="Winged helix' DNA-binding domain"/>
    <property type="match status" value="1"/>
</dbReference>
<dbReference type="SMART" id="SM00347">
    <property type="entry name" value="HTH_MARR"/>
    <property type="match status" value="1"/>
</dbReference>
<organism evidence="2">
    <name type="scientific">uncultured Solirubrobacteraceae bacterium</name>
    <dbReference type="NCBI Taxonomy" id="1162706"/>
    <lineage>
        <taxon>Bacteria</taxon>
        <taxon>Bacillati</taxon>
        <taxon>Actinomycetota</taxon>
        <taxon>Thermoleophilia</taxon>
        <taxon>Solirubrobacterales</taxon>
        <taxon>Solirubrobacteraceae</taxon>
        <taxon>environmental samples</taxon>
    </lineage>
</organism>
<dbReference type="PANTHER" id="PTHR33164">
    <property type="entry name" value="TRANSCRIPTIONAL REGULATOR, MARR FAMILY"/>
    <property type="match status" value="1"/>
</dbReference>
<dbReference type="GO" id="GO:0006950">
    <property type="term" value="P:response to stress"/>
    <property type="evidence" value="ECO:0007669"/>
    <property type="project" value="TreeGrafter"/>
</dbReference>
<dbReference type="InterPro" id="IPR000835">
    <property type="entry name" value="HTH_MarR-typ"/>
</dbReference>
<gene>
    <name evidence="2" type="ORF">AVDCRST_MAG69-1242</name>
</gene>
<dbReference type="AlphaFoldDB" id="A0A6J4S5E7"/>
<dbReference type="GO" id="GO:0003700">
    <property type="term" value="F:DNA-binding transcription factor activity"/>
    <property type="evidence" value="ECO:0007669"/>
    <property type="project" value="InterPro"/>
</dbReference>
<feature type="domain" description="HTH marR-type" evidence="1">
    <location>
        <begin position="22"/>
        <end position="154"/>
    </location>
</feature>
<name>A0A6J4S5E7_9ACTN</name>
<protein>
    <submittedName>
        <fullName evidence="2">Transcriptional regulator, MarR family</fullName>
    </submittedName>
</protein>
<dbReference type="Pfam" id="PF12802">
    <property type="entry name" value="MarR_2"/>
    <property type="match status" value="1"/>
</dbReference>
<dbReference type="PROSITE" id="PS50995">
    <property type="entry name" value="HTH_MARR_2"/>
    <property type="match status" value="1"/>
</dbReference>
<evidence type="ECO:0000259" key="1">
    <source>
        <dbReference type="PROSITE" id="PS50995"/>
    </source>
</evidence>
<dbReference type="InterPro" id="IPR039422">
    <property type="entry name" value="MarR/SlyA-like"/>
</dbReference>
<reference evidence="2" key="1">
    <citation type="submission" date="2020-02" db="EMBL/GenBank/DDBJ databases">
        <authorList>
            <person name="Meier V. D."/>
        </authorList>
    </citation>
    <scope>NUCLEOTIDE SEQUENCE</scope>
    <source>
        <strain evidence="2">AVDCRST_MAG69</strain>
    </source>
</reference>
<proteinExistence type="predicted"/>
<dbReference type="InterPro" id="IPR036390">
    <property type="entry name" value="WH_DNA-bd_sf"/>
</dbReference>
<accession>A0A6J4S5E7</accession>
<evidence type="ECO:0000313" key="2">
    <source>
        <dbReference type="EMBL" id="CAA9489245.1"/>
    </source>
</evidence>
<sequence>MSSSRRPPRGLGGLSREQGRAWSAFLRAAASSSRAMSVDLEEAHGLPLTSYDVMRQLALTPDRRLRMTDLAERVMLSRPGLTGVVGRLESEGLLEREQCTDDRRGWHAVLTDAGWDKLLEVHPTHVGSIRARFADRYTKDELETLATLLERINPPAGPDAG</sequence>